<feature type="transmembrane region" description="Helical" evidence="2">
    <location>
        <begin position="21"/>
        <end position="41"/>
    </location>
</feature>
<keyword evidence="2" id="KW-1133">Transmembrane helix</keyword>
<reference evidence="3 4" key="2">
    <citation type="submission" date="2018-11" db="EMBL/GenBank/DDBJ databases">
        <authorList>
            <consortium name="Pathogen Informatics"/>
        </authorList>
    </citation>
    <scope>NUCLEOTIDE SEQUENCE [LARGE SCALE GENOMIC DNA]</scope>
    <source>
        <strain evidence="3 4">NST_G2</strain>
    </source>
</reference>
<evidence type="ECO:0000256" key="2">
    <source>
        <dbReference type="SAM" id="Phobius"/>
    </source>
</evidence>
<keyword evidence="2" id="KW-0472">Membrane</keyword>
<evidence type="ECO:0000313" key="3">
    <source>
        <dbReference type="EMBL" id="VDL94495.1"/>
    </source>
</evidence>
<reference evidence="5" key="1">
    <citation type="submission" date="2016-06" db="UniProtKB">
        <authorList>
            <consortium name="WormBaseParasite"/>
        </authorList>
    </citation>
    <scope>IDENTIFICATION</scope>
</reference>
<protein>
    <submittedName>
        <fullName evidence="3 5">Uncharacterized protein</fullName>
    </submittedName>
</protein>
<feature type="transmembrane region" description="Helical" evidence="2">
    <location>
        <begin position="182"/>
        <end position="202"/>
    </location>
</feature>
<evidence type="ECO:0000313" key="4">
    <source>
        <dbReference type="Proteomes" id="UP000275846"/>
    </source>
</evidence>
<keyword evidence="2" id="KW-0812">Transmembrane</keyword>
<dbReference type="Proteomes" id="UP000275846">
    <property type="component" value="Unassembled WGS sequence"/>
</dbReference>
<name>A0A183SV62_SCHSO</name>
<evidence type="ECO:0000256" key="1">
    <source>
        <dbReference type="SAM" id="MobiDB-lite"/>
    </source>
</evidence>
<dbReference type="AlphaFoldDB" id="A0A183SV62"/>
<gene>
    <name evidence="3" type="ORF">SSLN_LOCUS8110</name>
</gene>
<feature type="compositionally biased region" description="Basic and acidic residues" evidence="1">
    <location>
        <begin position="494"/>
        <end position="505"/>
    </location>
</feature>
<feature type="region of interest" description="Disordered" evidence="1">
    <location>
        <begin position="464"/>
        <end position="505"/>
    </location>
</feature>
<feature type="compositionally biased region" description="Basic residues" evidence="1">
    <location>
        <begin position="484"/>
        <end position="493"/>
    </location>
</feature>
<dbReference type="OrthoDB" id="6247498at2759"/>
<keyword evidence="4" id="KW-1185">Reference proteome</keyword>
<sequence length="505" mass="57753">MEERSDKAGHETFYLYDWINAAYLRIFLLFLDAYLIVSRFYGACQNFYVLWLGKRRRILSQPSHHQTQRVVCNSELNAGRKCYTPQIYKREHQDEMLLGGEQDRPNRRSLGDQASFFRSTENNTLSDATSRFENSKYFNDGEIFCDVSIEKPATASEKMTTTEFLTFSQRRGLPACCCCLDFHYLLILTGIFFVFLGLALSFSAERSVTNSWILKRSALLSRLRAMDDYRKLTRNTVDYVQLAYLNTRRLRLERMNTEKQLQRLKRLQSRLNFEKDFQARQHLQEICSIVGSEEHATQRVHTVQESSLCRSLKQMRSSSYQVAPLGVLSTMETEQLKLPICAFLPINSAVESVVGHPGRLRPRQPPAPSPISGLLDSVLTPGLGRGGGESAVAAAQCYYHLKLIHAQVPAPPGVEHTVDLIEIDGRTVVTLITTCPPTPRKIETFLASHNRNIFHRSTSRTIWLPEPDRTSDPVRPPRAQRPQVGRKRKPKISKSHEKQSTESRV</sequence>
<dbReference type="EMBL" id="UYSU01034474">
    <property type="protein sequence ID" value="VDL94495.1"/>
    <property type="molecule type" value="Genomic_DNA"/>
</dbReference>
<accession>A0A183SV62</accession>
<evidence type="ECO:0000313" key="5">
    <source>
        <dbReference type="WBParaSite" id="SSLN_0000842001-mRNA-1"/>
    </source>
</evidence>
<organism evidence="5">
    <name type="scientific">Schistocephalus solidus</name>
    <name type="common">Tapeworm</name>
    <dbReference type="NCBI Taxonomy" id="70667"/>
    <lineage>
        <taxon>Eukaryota</taxon>
        <taxon>Metazoa</taxon>
        <taxon>Spiralia</taxon>
        <taxon>Lophotrochozoa</taxon>
        <taxon>Platyhelminthes</taxon>
        <taxon>Cestoda</taxon>
        <taxon>Eucestoda</taxon>
        <taxon>Diphyllobothriidea</taxon>
        <taxon>Diphyllobothriidae</taxon>
        <taxon>Schistocephalus</taxon>
    </lineage>
</organism>
<dbReference type="WBParaSite" id="SSLN_0000842001-mRNA-1">
    <property type="protein sequence ID" value="SSLN_0000842001-mRNA-1"/>
    <property type="gene ID" value="SSLN_0000842001"/>
</dbReference>
<proteinExistence type="predicted"/>